<comment type="caution">
    <text evidence="2">The sequence shown here is derived from an EMBL/GenBank/DDBJ whole genome shotgun (WGS) entry which is preliminary data.</text>
</comment>
<feature type="region of interest" description="Disordered" evidence="1">
    <location>
        <begin position="34"/>
        <end position="81"/>
    </location>
</feature>
<accession>A0AAJ0U4R4</accession>
<reference evidence="2" key="1">
    <citation type="submission" date="2017-08" db="EMBL/GenBank/DDBJ databases">
        <authorList>
            <person name="Imhoff J.F."/>
            <person name="Rahn T."/>
            <person name="Kuenzel S."/>
            <person name="Neulinger S.C."/>
        </authorList>
    </citation>
    <scope>NUCLEOTIDE SEQUENCE</scope>
    <source>
        <strain evidence="2">DSM 11080</strain>
    </source>
</reference>
<feature type="compositionally biased region" description="Basic and acidic residues" evidence="1">
    <location>
        <begin position="62"/>
        <end position="81"/>
    </location>
</feature>
<protein>
    <submittedName>
        <fullName evidence="2">Acetyltransferase</fullName>
    </submittedName>
</protein>
<gene>
    <name evidence="2" type="ORF">CKO40_12110</name>
</gene>
<keyword evidence="3" id="KW-1185">Reference proteome</keyword>
<sequence>MILKHHSTGKLMQVVELQDLMNPMHEQVAMRLDYGEEEQDPEAVAKQDLRFPSGEALPRAWTDPHYRDQEVDAAHYDRSAH</sequence>
<dbReference type="AlphaFoldDB" id="A0AAJ0U4R4"/>
<proteinExistence type="predicted"/>
<reference evidence="2" key="2">
    <citation type="journal article" date="2020" name="Microorganisms">
        <title>Osmotic Adaptation and Compatible Solute Biosynthesis of Phototrophic Bacteria as Revealed from Genome Analyses.</title>
        <authorList>
            <person name="Imhoff J.F."/>
            <person name="Rahn T."/>
            <person name="Kunzel S."/>
            <person name="Keller A."/>
            <person name="Neulinger S.C."/>
        </authorList>
    </citation>
    <scope>NUCLEOTIDE SEQUENCE</scope>
    <source>
        <strain evidence="2">DSM 11080</strain>
    </source>
</reference>
<evidence type="ECO:0000256" key="1">
    <source>
        <dbReference type="SAM" id="MobiDB-lite"/>
    </source>
</evidence>
<name>A0AAJ0U4R4_9GAMM</name>
<organism evidence="2 3">
    <name type="scientific">Halochromatium glycolicum</name>
    <dbReference type="NCBI Taxonomy" id="85075"/>
    <lineage>
        <taxon>Bacteria</taxon>
        <taxon>Pseudomonadati</taxon>
        <taxon>Pseudomonadota</taxon>
        <taxon>Gammaproteobacteria</taxon>
        <taxon>Chromatiales</taxon>
        <taxon>Chromatiaceae</taxon>
        <taxon>Halochromatium</taxon>
    </lineage>
</organism>
<evidence type="ECO:0000313" key="3">
    <source>
        <dbReference type="Proteomes" id="UP001296776"/>
    </source>
</evidence>
<dbReference type="Proteomes" id="UP001296776">
    <property type="component" value="Unassembled WGS sequence"/>
</dbReference>
<evidence type="ECO:0000313" key="2">
    <source>
        <dbReference type="EMBL" id="MBK1705266.1"/>
    </source>
</evidence>
<dbReference type="EMBL" id="NRSJ01000020">
    <property type="protein sequence ID" value="MBK1705266.1"/>
    <property type="molecule type" value="Genomic_DNA"/>
</dbReference>
<dbReference type="RefSeq" id="WP_200346482.1">
    <property type="nucleotide sequence ID" value="NZ_NRSJ01000020.1"/>
</dbReference>